<accession>A0A9P5XDS4</accession>
<evidence type="ECO:0000313" key="2">
    <source>
        <dbReference type="EMBL" id="KAF9447695.1"/>
    </source>
</evidence>
<gene>
    <name evidence="2" type="ORF">P691DRAFT_782025</name>
</gene>
<dbReference type="PANTHER" id="PTHR46363">
    <property type="entry name" value="DEOXYRIBONUCLEASE TATDN2-RELATED"/>
    <property type="match status" value="1"/>
</dbReference>
<reference evidence="2" key="1">
    <citation type="submission" date="2020-11" db="EMBL/GenBank/DDBJ databases">
        <authorList>
            <consortium name="DOE Joint Genome Institute"/>
            <person name="Ahrendt S."/>
            <person name="Riley R."/>
            <person name="Andreopoulos W."/>
            <person name="Labutti K."/>
            <person name="Pangilinan J."/>
            <person name="Ruiz-Duenas F.J."/>
            <person name="Barrasa J.M."/>
            <person name="Sanchez-Garcia M."/>
            <person name="Camarero S."/>
            <person name="Miyauchi S."/>
            <person name="Serrano A."/>
            <person name="Linde D."/>
            <person name="Babiker R."/>
            <person name="Drula E."/>
            <person name="Ayuso-Fernandez I."/>
            <person name="Pacheco R."/>
            <person name="Padilla G."/>
            <person name="Ferreira P."/>
            <person name="Barriuso J."/>
            <person name="Kellner H."/>
            <person name="Castanera R."/>
            <person name="Alfaro M."/>
            <person name="Ramirez L."/>
            <person name="Pisabarro A.G."/>
            <person name="Kuo A."/>
            <person name="Tritt A."/>
            <person name="Lipzen A."/>
            <person name="He G."/>
            <person name="Yan M."/>
            <person name="Ng V."/>
            <person name="Cullen D."/>
            <person name="Martin F."/>
            <person name="Rosso M.-N."/>
            <person name="Henrissat B."/>
            <person name="Hibbett D."/>
            <person name="Martinez A.T."/>
            <person name="Grigoriev I.V."/>
        </authorList>
    </citation>
    <scope>NUCLEOTIDE SEQUENCE</scope>
    <source>
        <strain evidence="2">MF-IS2</strain>
    </source>
</reference>
<name>A0A9P5XDS4_9AGAR</name>
<organism evidence="2 3">
    <name type="scientific">Macrolepiota fuliginosa MF-IS2</name>
    <dbReference type="NCBI Taxonomy" id="1400762"/>
    <lineage>
        <taxon>Eukaryota</taxon>
        <taxon>Fungi</taxon>
        <taxon>Dikarya</taxon>
        <taxon>Basidiomycota</taxon>
        <taxon>Agaricomycotina</taxon>
        <taxon>Agaricomycetes</taxon>
        <taxon>Agaricomycetidae</taxon>
        <taxon>Agaricales</taxon>
        <taxon>Agaricineae</taxon>
        <taxon>Agaricaceae</taxon>
        <taxon>Macrolepiota</taxon>
    </lineage>
</organism>
<dbReference type="EMBL" id="MU151189">
    <property type="protein sequence ID" value="KAF9447695.1"/>
    <property type="molecule type" value="Genomic_DNA"/>
</dbReference>
<dbReference type="PANTHER" id="PTHR46363:SF1">
    <property type="entry name" value="DEOXYRIBONUCLEASE TATDN2-RELATED"/>
    <property type="match status" value="1"/>
</dbReference>
<dbReference type="OrthoDB" id="6079689at2759"/>
<comment type="caution">
    <text evidence="2">The sequence shown here is derived from an EMBL/GenBank/DDBJ whole genome shotgun (WGS) entry which is preliminary data.</text>
</comment>
<feature type="compositionally biased region" description="Basic and acidic residues" evidence="1">
    <location>
        <begin position="93"/>
        <end position="123"/>
    </location>
</feature>
<evidence type="ECO:0000313" key="3">
    <source>
        <dbReference type="Proteomes" id="UP000807342"/>
    </source>
</evidence>
<sequence>MHPTEEVPRNHKIHIRCFIDTPAFTQRLLEHFPNLYTGITGAITYTTNPNTSAVISHLSKTYPSEPLRIFLEGNVPYMPSFVAQIAHSAGGTPEDRNAEGNMDMKDDNASGWDAERVMRDVRD</sequence>
<dbReference type="AlphaFoldDB" id="A0A9P5XDS4"/>
<keyword evidence="3" id="KW-1185">Reference proteome</keyword>
<dbReference type="Gene3D" id="3.20.20.140">
    <property type="entry name" value="Metal-dependent hydrolases"/>
    <property type="match status" value="1"/>
</dbReference>
<evidence type="ECO:0000256" key="1">
    <source>
        <dbReference type="SAM" id="MobiDB-lite"/>
    </source>
</evidence>
<protein>
    <submittedName>
        <fullName evidence="2">Uncharacterized protein</fullName>
    </submittedName>
</protein>
<proteinExistence type="predicted"/>
<feature type="region of interest" description="Disordered" evidence="1">
    <location>
        <begin position="88"/>
        <end position="123"/>
    </location>
</feature>
<dbReference type="Proteomes" id="UP000807342">
    <property type="component" value="Unassembled WGS sequence"/>
</dbReference>